<feature type="signal peptide" evidence="1">
    <location>
        <begin position="1"/>
        <end position="22"/>
    </location>
</feature>
<feature type="chain" id="PRO_5027122625" description="Lipoprotein" evidence="1">
    <location>
        <begin position="23"/>
        <end position="649"/>
    </location>
</feature>
<dbReference type="KEGG" id="trz:GWP43_01270"/>
<name>A0A6P1XY08_9SPIR</name>
<accession>A0A6P1XY08</accession>
<evidence type="ECO:0000313" key="2">
    <source>
        <dbReference type="EMBL" id="QHX42307.1"/>
    </source>
</evidence>
<dbReference type="RefSeq" id="WP_162662116.1">
    <property type="nucleotide sequence ID" value="NZ_CP048020.1"/>
</dbReference>
<dbReference type="Proteomes" id="UP000464374">
    <property type="component" value="Chromosome"/>
</dbReference>
<sequence>MHILLRGVLVLVFTSWLCTSCADPASSVSLALPVDSDDTVVYLLAASVSGMQSRCVPLKALNTNAQTGTIDDPEKSDVMCFAFEKSPTMFGLTDSGLYALELEFEPLEFTGQSSRTAPINPNAIQTDAAQFAVGLLYANDFSAFGKLKENFRPQHPVTAKLLPRGNLTVSIGFAGIAVGTAHIRGFMVSAKSALKLKSTAVVPVRYGWLKDGAALWYGTTADGDVIPPELCTESGVPLRTELPKPSAIIRAGNTETGGRDSISIHFDKTQPVNLTAGQKQPRLSFQCGDKRISVFRAPDIYQLTLDSCLFSDPLLTLEQIDVDKAAAADMPPDAERLSNTDTLPDTGEQADAAAIVCGITIEYSTPSLMTPITADPGLIPDWPQEQWRQPSYELFSWEQFPSVLIFDFADYSVQDAYLKRLSFFAEKKGFTGKLLSDGALTSLHGFNAHDYRAETLAAFFQKAEEEHFLLNKSELHLRKILFRNGIIIRTETGIEAGKGAIVSISRQSERDLRYRFITHECLHGIYFTEGSFRDTVTEVFRQTNPRATLFLRRYFEIYPALQYNTDDDYLLQNEFMAYLLQQSNDLLQQYFVQLSWLRLMNTAEPALCRYIRKTKVKDFMQAAMQMDSFLYTTWGVRGGRISLANMETL</sequence>
<protein>
    <recommendedName>
        <fullName evidence="4">Lipoprotein</fullName>
    </recommendedName>
</protein>
<gene>
    <name evidence="2" type="ORF">GWP43_01270</name>
</gene>
<evidence type="ECO:0000256" key="1">
    <source>
        <dbReference type="SAM" id="SignalP"/>
    </source>
</evidence>
<evidence type="ECO:0000313" key="3">
    <source>
        <dbReference type="Proteomes" id="UP000464374"/>
    </source>
</evidence>
<organism evidence="2 3">
    <name type="scientific">Treponema vincentii</name>
    <dbReference type="NCBI Taxonomy" id="69710"/>
    <lineage>
        <taxon>Bacteria</taxon>
        <taxon>Pseudomonadati</taxon>
        <taxon>Spirochaetota</taxon>
        <taxon>Spirochaetia</taxon>
        <taxon>Spirochaetales</taxon>
        <taxon>Treponemataceae</taxon>
        <taxon>Treponema</taxon>
    </lineage>
</organism>
<dbReference type="AlphaFoldDB" id="A0A6P1XY08"/>
<reference evidence="2 3" key="1">
    <citation type="submission" date="2020-01" db="EMBL/GenBank/DDBJ databases">
        <title>Complete genome sequence of a human oral phylogroup 1 Treponema sp. strain ATCC 700766, originally isolated from periodontitis dental plaque.</title>
        <authorList>
            <person name="Chan Y."/>
            <person name="Huo Y.-B."/>
            <person name="Yu X.-L."/>
            <person name="Zeng H."/>
            <person name="Leung W.-K."/>
            <person name="Watt R.M."/>
        </authorList>
    </citation>
    <scope>NUCLEOTIDE SEQUENCE [LARGE SCALE GENOMIC DNA]</scope>
    <source>
        <strain evidence="2 3">OMZ 804</strain>
    </source>
</reference>
<evidence type="ECO:0008006" key="4">
    <source>
        <dbReference type="Google" id="ProtNLM"/>
    </source>
</evidence>
<proteinExistence type="predicted"/>
<keyword evidence="1" id="KW-0732">Signal</keyword>
<dbReference type="EMBL" id="CP048020">
    <property type="protein sequence ID" value="QHX42307.1"/>
    <property type="molecule type" value="Genomic_DNA"/>
</dbReference>